<comment type="caution">
    <text evidence="1">The sequence shown here is derived from an EMBL/GenBank/DDBJ whole genome shotgun (WGS) entry which is preliminary data.</text>
</comment>
<organism evidence="1 2">
    <name type="scientific">Parabacteroides merdae CL03T12C32</name>
    <dbReference type="NCBI Taxonomy" id="999420"/>
    <lineage>
        <taxon>Bacteria</taxon>
        <taxon>Pseudomonadati</taxon>
        <taxon>Bacteroidota</taxon>
        <taxon>Bacteroidia</taxon>
        <taxon>Bacteroidales</taxon>
        <taxon>Tannerellaceae</taxon>
        <taxon>Parabacteroides</taxon>
    </lineage>
</organism>
<evidence type="ECO:0000313" key="1">
    <source>
        <dbReference type="EMBL" id="EKN17212.1"/>
    </source>
</evidence>
<evidence type="ECO:0000313" key="2">
    <source>
        <dbReference type="Proteomes" id="UP000006271"/>
    </source>
</evidence>
<dbReference type="HOGENOM" id="CLU_2956443_0_0_10"/>
<proteinExistence type="predicted"/>
<dbReference type="Proteomes" id="UP000006271">
    <property type="component" value="Unassembled WGS sequence"/>
</dbReference>
<sequence length="59" mass="6694">MEGAPKQSCSHTKDGNKGFWNTFYQCGLIFFLQKQPCGNLFRNRIVLDGCDQGEAKIHD</sequence>
<name>K5YSR2_9BACT</name>
<reference evidence="1 2" key="1">
    <citation type="submission" date="2012-02" db="EMBL/GenBank/DDBJ databases">
        <title>The Genome Sequence of Parabacteroides merdae CL03T12C32.</title>
        <authorList>
            <consortium name="The Broad Institute Genome Sequencing Platform"/>
            <person name="Earl A."/>
            <person name="Ward D."/>
            <person name="Feldgarden M."/>
            <person name="Gevers D."/>
            <person name="Zitomersky N.L."/>
            <person name="Coyne M.J."/>
            <person name="Comstock L.E."/>
            <person name="Young S.K."/>
            <person name="Zeng Q."/>
            <person name="Gargeya S."/>
            <person name="Fitzgerald M."/>
            <person name="Haas B."/>
            <person name="Abouelleil A."/>
            <person name="Alvarado L."/>
            <person name="Arachchi H.M."/>
            <person name="Berlin A."/>
            <person name="Chapman S.B."/>
            <person name="Gearin G."/>
            <person name="Goldberg J."/>
            <person name="Griggs A."/>
            <person name="Gujja S."/>
            <person name="Hansen M."/>
            <person name="Heiman D."/>
            <person name="Howarth C."/>
            <person name="Larimer J."/>
            <person name="Lui A."/>
            <person name="MacDonald P.J.P."/>
            <person name="McCowen C."/>
            <person name="Montmayeur A."/>
            <person name="Murphy C."/>
            <person name="Neiman D."/>
            <person name="Pearson M."/>
            <person name="Priest M."/>
            <person name="Roberts A."/>
            <person name="Saif S."/>
            <person name="Shea T."/>
            <person name="Sisk P."/>
            <person name="Stolte C."/>
            <person name="Sykes S."/>
            <person name="Wortman J."/>
            <person name="Nusbaum C."/>
            <person name="Birren B."/>
        </authorList>
    </citation>
    <scope>NUCLEOTIDE SEQUENCE [LARGE SCALE GENOMIC DNA]</scope>
    <source>
        <strain evidence="1 2">CL03T12C32</strain>
    </source>
</reference>
<protein>
    <submittedName>
        <fullName evidence="1">Uncharacterized protein</fullName>
    </submittedName>
</protein>
<gene>
    <name evidence="1" type="ORF">HMPREF1060_00049</name>
</gene>
<accession>K5YSR2</accession>
<dbReference type="AlphaFoldDB" id="K5YSR2"/>
<dbReference type="EMBL" id="AGZQ01000001">
    <property type="protein sequence ID" value="EKN17212.1"/>
    <property type="molecule type" value="Genomic_DNA"/>
</dbReference>